<keyword evidence="1" id="KW-0472">Membrane</keyword>
<sequence length="143" mass="16058">MDTLRIVNSWLYHHDLRMPLQFDPTIWLLLQLTGSIATGIIVYAGFLCRKSKGAGSWLLIFGGGLYLAVQVAYLVISVSQNILHLDIHKLQDALVRFATPLEFVGQLGHVLIAWGLLLLALKGKRLHERVSQLESILTEENRS</sequence>
<evidence type="ECO:0000313" key="3">
    <source>
        <dbReference type="Proteomes" id="UP000603141"/>
    </source>
</evidence>
<keyword evidence="1" id="KW-1133">Transmembrane helix</keyword>
<feature type="transmembrane region" description="Helical" evidence="1">
    <location>
        <begin position="26"/>
        <end position="46"/>
    </location>
</feature>
<keyword evidence="1" id="KW-0812">Transmembrane</keyword>
<proteinExistence type="predicted"/>
<feature type="transmembrane region" description="Helical" evidence="1">
    <location>
        <begin position="103"/>
        <end position="121"/>
    </location>
</feature>
<reference evidence="2" key="1">
    <citation type="submission" date="2021-01" db="EMBL/GenBank/DDBJ databases">
        <title>Modified the classification status of verrucomicrobia.</title>
        <authorList>
            <person name="Feng X."/>
        </authorList>
    </citation>
    <scope>NUCLEOTIDE SEQUENCE</scope>
    <source>
        <strain evidence="2">KCTC 22041</strain>
    </source>
</reference>
<dbReference type="EMBL" id="JAENIJ010000029">
    <property type="protein sequence ID" value="MBK1883875.1"/>
    <property type="molecule type" value="Genomic_DNA"/>
</dbReference>
<dbReference type="AlphaFoldDB" id="A0A934S9K1"/>
<name>A0A934S9K1_9BACT</name>
<evidence type="ECO:0000313" key="2">
    <source>
        <dbReference type="EMBL" id="MBK1883875.1"/>
    </source>
</evidence>
<organism evidence="2 3">
    <name type="scientific">Luteolibacter pohnpeiensis</name>
    <dbReference type="NCBI Taxonomy" id="454153"/>
    <lineage>
        <taxon>Bacteria</taxon>
        <taxon>Pseudomonadati</taxon>
        <taxon>Verrucomicrobiota</taxon>
        <taxon>Verrucomicrobiia</taxon>
        <taxon>Verrucomicrobiales</taxon>
        <taxon>Verrucomicrobiaceae</taxon>
        <taxon>Luteolibacter</taxon>
    </lineage>
</organism>
<accession>A0A934S9K1</accession>
<dbReference type="RefSeq" id="WP_200272473.1">
    <property type="nucleotide sequence ID" value="NZ_JAENIJ010000029.1"/>
</dbReference>
<gene>
    <name evidence="2" type="ORF">JIN85_15765</name>
</gene>
<evidence type="ECO:0000256" key="1">
    <source>
        <dbReference type="SAM" id="Phobius"/>
    </source>
</evidence>
<dbReference type="Proteomes" id="UP000603141">
    <property type="component" value="Unassembled WGS sequence"/>
</dbReference>
<protein>
    <submittedName>
        <fullName evidence="2">Uncharacterized protein</fullName>
    </submittedName>
</protein>
<comment type="caution">
    <text evidence="2">The sequence shown here is derived from an EMBL/GenBank/DDBJ whole genome shotgun (WGS) entry which is preliminary data.</text>
</comment>
<feature type="transmembrane region" description="Helical" evidence="1">
    <location>
        <begin position="58"/>
        <end position="83"/>
    </location>
</feature>
<keyword evidence="3" id="KW-1185">Reference proteome</keyword>